<sequence length="279" mass="32262">MDLLLPAALKAQWAIAHFLIPGISKSYLDFRKIAPTERSEDHYQKVAIRLHRVVQSFILRWSKIHIEKQLKRKYEHVLTCTLSNQQKPVYKDILFQRRALCMLPAVVAAPPYLYVANPPHSYSNEMKVFKFNLKEQIFPYFRLLQQIARSHFLQFPDTELVQHDSGKMDALAVGLWKLKAGGHRVLILMQMIPTFHILELFHFLTYITVNASGAQSYLLSGVSHANADTVVFYDTDLNLLIDAKAKEWCDRTERDKDIHVYRLISGNSVEETPLKKGID</sequence>
<dbReference type="PANTHER" id="PTHR45685:SF1">
    <property type="entry name" value="HELICASE SRCAP"/>
    <property type="match status" value="1"/>
</dbReference>
<evidence type="ECO:0000313" key="10">
    <source>
        <dbReference type="RefSeq" id="XP_067162978.1"/>
    </source>
</evidence>
<dbReference type="Gene3D" id="3.40.50.300">
    <property type="entry name" value="P-loop containing nucleotide triphosphate hydrolases"/>
    <property type="match status" value="2"/>
</dbReference>
<proteinExistence type="predicted"/>
<dbReference type="Proteomes" id="UP001652627">
    <property type="component" value="Chromosome 17"/>
</dbReference>
<evidence type="ECO:0000256" key="1">
    <source>
        <dbReference type="ARBA" id="ARBA00004123"/>
    </source>
</evidence>
<keyword evidence="3" id="KW-0378">Hydrolase</keyword>
<dbReference type="SUPFAM" id="SSF52540">
    <property type="entry name" value="P-loop containing nucleoside triphosphate hydrolases"/>
    <property type="match status" value="1"/>
</dbReference>
<keyword evidence="5" id="KW-0238">DNA-binding</keyword>
<comment type="subcellular location">
    <subcellularLocation>
        <location evidence="1">Nucleus</location>
    </subcellularLocation>
</comment>
<keyword evidence="2" id="KW-0547">Nucleotide-binding</keyword>
<reference evidence="8 9" key="1">
    <citation type="submission" date="2025-05" db="UniProtKB">
        <authorList>
            <consortium name="RefSeq"/>
        </authorList>
    </citation>
    <scope>IDENTIFICATION</scope>
    <source>
        <tissue evidence="8 9">Blood</tissue>
    </source>
</reference>
<protein>
    <submittedName>
        <fullName evidence="8 9">E1A-binding protein p400-like isoform X1</fullName>
    </submittedName>
</protein>
<keyword evidence="4" id="KW-0067">ATP-binding</keyword>
<evidence type="ECO:0000256" key="3">
    <source>
        <dbReference type="ARBA" id="ARBA00022806"/>
    </source>
</evidence>
<dbReference type="InterPro" id="IPR000330">
    <property type="entry name" value="SNF2_N"/>
</dbReference>
<dbReference type="InterPro" id="IPR050520">
    <property type="entry name" value="INO80/SWR1_helicase"/>
</dbReference>
<evidence type="ECO:0000256" key="2">
    <source>
        <dbReference type="ARBA" id="ARBA00022741"/>
    </source>
</evidence>
<gene>
    <name evidence="8 9 10 11" type="primary">LOC106497618</name>
</gene>
<dbReference type="Gene3D" id="3.40.50.10810">
    <property type="entry name" value="Tandem AAA-ATPase domain"/>
    <property type="match status" value="1"/>
</dbReference>
<name>A0ABM4FDE5_9AVES</name>
<evidence type="ECO:0000256" key="4">
    <source>
        <dbReference type="ARBA" id="ARBA00022840"/>
    </source>
</evidence>
<dbReference type="RefSeq" id="XP_067162976.1">
    <property type="nucleotide sequence ID" value="XM_067306875.1"/>
</dbReference>
<evidence type="ECO:0000259" key="6">
    <source>
        <dbReference type="Pfam" id="PF00176"/>
    </source>
</evidence>
<keyword evidence="7" id="KW-1185">Reference proteome</keyword>
<dbReference type="InterPro" id="IPR027417">
    <property type="entry name" value="P-loop_NTPase"/>
</dbReference>
<feature type="domain" description="SNF2 N-terminal" evidence="6">
    <location>
        <begin position="9"/>
        <end position="98"/>
    </location>
</feature>
<dbReference type="InterPro" id="IPR038718">
    <property type="entry name" value="SNF2-like_sf"/>
</dbReference>
<evidence type="ECO:0000313" key="8">
    <source>
        <dbReference type="RefSeq" id="XP_067162976.1"/>
    </source>
</evidence>
<keyword evidence="3" id="KW-0347">Helicase</keyword>
<organism evidence="7 9">
    <name type="scientific">Apteryx mantelli</name>
    <name type="common">North Island brown kiwi</name>
    <dbReference type="NCBI Taxonomy" id="2696672"/>
    <lineage>
        <taxon>Eukaryota</taxon>
        <taxon>Metazoa</taxon>
        <taxon>Chordata</taxon>
        <taxon>Craniata</taxon>
        <taxon>Vertebrata</taxon>
        <taxon>Euteleostomi</taxon>
        <taxon>Archelosauria</taxon>
        <taxon>Archosauria</taxon>
        <taxon>Dinosauria</taxon>
        <taxon>Saurischia</taxon>
        <taxon>Theropoda</taxon>
        <taxon>Coelurosauria</taxon>
        <taxon>Aves</taxon>
        <taxon>Palaeognathae</taxon>
        <taxon>Apterygiformes</taxon>
        <taxon>Apterygidae</taxon>
        <taxon>Apteryx</taxon>
    </lineage>
</organism>
<dbReference type="RefSeq" id="XP_067162979.1">
    <property type="nucleotide sequence ID" value="XM_067306878.1"/>
</dbReference>
<evidence type="ECO:0000256" key="5">
    <source>
        <dbReference type="ARBA" id="ARBA00023125"/>
    </source>
</evidence>
<accession>A0ABM4FDE5</accession>
<evidence type="ECO:0000313" key="9">
    <source>
        <dbReference type="RefSeq" id="XP_067162977.1"/>
    </source>
</evidence>
<evidence type="ECO:0000313" key="11">
    <source>
        <dbReference type="RefSeq" id="XP_067162979.1"/>
    </source>
</evidence>
<dbReference type="RefSeq" id="XP_067162978.1">
    <property type="nucleotide sequence ID" value="XM_067306877.1"/>
</dbReference>
<dbReference type="PANTHER" id="PTHR45685">
    <property type="entry name" value="HELICASE SRCAP-RELATED"/>
    <property type="match status" value="1"/>
</dbReference>
<evidence type="ECO:0000313" key="7">
    <source>
        <dbReference type="Proteomes" id="UP001652627"/>
    </source>
</evidence>
<dbReference type="Pfam" id="PF00176">
    <property type="entry name" value="SNF2-rel_dom"/>
    <property type="match status" value="1"/>
</dbReference>
<dbReference type="RefSeq" id="XP_067162977.1">
    <property type="nucleotide sequence ID" value="XM_067306876.1"/>
</dbReference>
<dbReference type="GeneID" id="106497618"/>